<dbReference type="SUPFAM" id="SSF46934">
    <property type="entry name" value="UBA-like"/>
    <property type="match status" value="1"/>
</dbReference>
<comment type="caution">
    <text evidence="7">The sequence shown here is derived from an EMBL/GenBank/DDBJ whole genome shotgun (WGS) entry which is preliminary data.</text>
</comment>
<dbReference type="InterPro" id="IPR001816">
    <property type="entry name" value="Transl_elong_EFTs/EF1B"/>
</dbReference>
<feature type="compositionally biased region" description="Basic residues" evidence="5">
    <location>
        <begin position="31"/>
        <end position="44"/>
    </location>
</feature>
<accession>A0AA89BPG5</accession>
<dbReference type="InterPro" id="IPR036402">
    <property type="entry name" value="EF-Ts_dimer_sf"/>
</dbReference>
<evidence type="ECO:0000256" key="3">
    <source>
        <dbReference type="ARBA" id="ARBA00022917"/>
    </source>
</evidence>
<evidence type="ECO:0000313" key="7">
    <source>
        <dbReference type="EMBL" id="KAK3082699.1"/>
    </source>
</evidence>
<feature type="region of interest" description="Disordered" evidence="5">
    <location>
        <begin position="278"/>
        <end position="323"/>
    </location>
</feature>
<comment type="similarity">
    <text evidence="1 4">Belongs to the EF-Ts family.</text>
</comment>
<name>A0AA89BPG5_PINIB</name>
<dbReference type="AlphaFoldDB" id="A0AA89BPG5"/>
<reference evidence="7" key="1">
    <citation type="submission" date="2019-08" db="EMBL/GenBank/DDBJ databases">
        <title>The improved chromosome-level genome for the pearl oyster Pinctada fucata martensii using PacBio sequencing and Hi-C.</title>
        <authorList>
            <person name="Zheng Z."/>
        </authorList>
    </citation>
    <scope>NUCLEOTIDE SEQUENCE</scope>
    <source>
        <strain evidence="7">ZZ-2019</strain>
        <tissue evidence="7">Adductor muscle</tissue>
    </source>
</reference>
<dbReference type="InterPro" id="IPR014039">
    <property type="entry name" value="Transl_elong_EFTs/EF1B_dimer"/>
</dbReference>
<evidence type="ECO:0000256" key="2">
    <source>
        <dbReference type="ARBA" id="ARBA00022768"/>
    </source>
</evidence>
<organism evidence="7 8">
    <name type="scientific">Pinctada imbricata</name>
    <name type="common">Atlantic pearl-oyster</name>
    <name type="synonym">Pinctada martensii</name>
    <dbReference type="NCBI Taxonomy" id="66713"/>
    <lineage>
        <taxon>Eukaryota</taxon>
        <taxon>Metazoa</taxon>
        <taxon>Spiralia</taxon>
        <taxon>Lophotrochozoa</taxon>
        <taxon>Mollusca</taxon>
        <taxon>Bivalvia</taxon>
        <taxon>Autobranchia</taxon>
        <taxon>Pteriomorphia</taxon>
        <taxon>Pterioida</taxon>
        <taxon>Pterioidea</taxon>
        <taxon>Pteriidae</taxon>
        <taxon>Pinctada</taxon>
    </lineage>
</organism>
<dbReference type="InterPro" id="IPR009060">
    <property type="entry name" value="UBA-like_sf"/>
</dbReference>
<dbReference type="GO" id="GO:0003746">
    <property type="term" value="F:translation elongation factor activity"/>
    <property type="evidence" value="ECO:0007669"/>
    <property type="project" value="UniProtKB-UniRule"/>
</dbReference>
<dbReference type="SUPFAM" id="SSF54713">
    <property type="entry name" value="Elongation factor Ts (EF-Ts), dimerisation domain"/>
    <property type="match status" value="1"/>
</dbReference>
<dbReference type="Pfam" id="PF25025">
    <property type="entry name" value="EF-Ts_N"/>
    <property type="match status" value="1"/>
</dbReference>
<comment type="subcellular location">
    <subcellularLocation>
        <location evidence="4">Mitochondrion</location>
    </subcellularLocation>
</comment>
<keyword evidence="2 4" id="KW-0251">Elongation factor</keyword>
<keyword evidence="3 4" id="KW-0648">Protein biosynthesis</keyword>
<proteinExistence type="inferred from homology"/>
<dbReference type="Proteomes" id="UP001186944">
    <property type="component" value="Unassembled WGS sequence"/>
</dbReference>
<dbReference type="Gene3D" id="3.30.479.20">
    <property type="entry name" value="Elongation factor Ts, dimerisation domain"/>
    <property type="match status" value="2"/>
</dbReference>
<dbReference type="PANTHER" id="PTHR11741:SF0">
    <property type="entry name" value="ELONGATION FACTOR TS, MITOCHONDRIAL"/>
    <property type="match status" value="1"/>
</dbReference>
<dbReference type="PROSITE" id="PS01127">
    <property type="entry name" value="EF_TS_2"/>
    <property type="match status" value="1"/>
</dbReference>
<dbReference type="GO" id="GO:0070125">
    <property type="term" value="P:mitochondrial translational elongation"/>
    <property type="evidence" value="ECO:0007669"/>
    <property type="project" value="TreeGrafter"/>
</dbReference>
<evidence type="ECO:0000259" key="6">
    <source>
        <dbReference type="Pfam" id="PF00889"/>
    </source>
</evidence>
<dbReference type="Pfam" id="PF00889">
    <property type="entry name" value="EF_TS"/>
    <property type="match status" value="1"/>
</dbReference>
<evidence type="ECO:0000256" key="4">
    <source>
        <dbReference type="HAMAP-Rule" id="MF_03135"/>
    </source>
</evidence>
<protein>
    <recommendedName>
        <fullName evidence="4">Elongation factor Ts, mitochondrial</fullName>
        <shortName evidence="4">EF-Ts</shortName>
        <shortName evidence="4">EF-TsMt</shortName>
    </recommendedName>
</protein>
<evidence type="ECO:0000256" key="5">
    <source>
        <dbReference type="SAM" id="MobiDB-lite"/>
    </source>
</evidence>
<dbReference type="EMBL" id="VSWD01000014">
    <property type="protein sequence ID" value="KAK3082699.1"/>
    <property type="molecule type" value="Genomic_DNA"/>
</dbReference>
<keyword evidence="8" id="KW-1185">Reference proteome</keyword>
<feature type="compositionally biased region" description="Basic and acidic residues" evidence="5">
    <location>
        <begin position="1"/>
        <end position="16"/>
    </location>
</feature>
<dbReference type="HAMAP" id="MF_00050">
    <property type="entry name" value="EF_Ts"/>
    <property type="match status" value="1"/>
</dbReference>
<dbReference type="CDD" id="cd14275">
    <property type="entry name" value="UBA_EF-Ts"/>
    <property type="match status" value="1"/>
</dbReference>
<dbReference type="GO" id="GO:0005739">
    <property type="term" value="C:mitochondrion"/>
    <property type="evidence" value="ECO:0007669"/>
    <property type="project" value="UniProtKB-SubCell"/>
</dbReference>
<evidence type="ECO:0000313" key="8">
    <source>
        <dbReference type="Proteomes" id="UP001186944"/>
    </source>
</evidence>
<feature type="domain" description="Translation elongation factor EFTs/EF1B dimerisation" evidence="6">
    <location>
        <begin position="144"/>
        <end position="245"/>
    </location>
</feature>
<keyword evidence="4" id="KW-0496">Mitochondrion</keyword>
<feature type="compositionally biased region" description="Acidic residues" evidence="5">
    <location>
        <begin position="306"/>
        <end position="323"/>
    </location>
</feature>
<dbReference type="InterPro" id="IPR018101">
    <property type="entry name" value="Transl_elong_Ts_CS"/>
</dbReference>
<dbReference type="Gene3D" id="1.10.8.10">
    <property type="entry name" value="DNA helicase RuvA subunit, C-terminal domain"/>
    <property type="match status" value="1"/>
</dbReference>
<gene>
    <name evidence="7" type="ORF">FSP39_003002</name>
</gene>
<sequence length="412" mass="45353">MRGRKEGGRRERGGGRKERRGKREGREIKGRKGGGKGRMKRRGKEKGAGGGDLLKLPMQRFALLSMRQYASSVNKEALKELRNRTGVAFVNCKKALEKFDNNIDEATQWLEEQAQKEGWAKVAKVKDRPMSQGLVGVVTTPDCATVVEVNCETDFVAKNQKFQELVARLTQVCHEHFSEHGTNASYSRGALNLLKDNEDKSLADLVALEVGSMGENMLLRRGMFHKASVGNTLATYVHNIGPSLQIDEVKMGKFATTVEVSPVAMGADPDADIAKVKRSKLEEGTEDGATNVEGSTEIAKPNEGELSSDSDSSDSSDSEDEFEAATIDEVANKVCLHVMGINPKDVGVPNESTPSMSKSEEQTLIYQDFLCDDSMTVGKYLYRNGYSIMKFTRYECGEEIEGEELNLEGEKS</sequence>
<feature type="region of interest" description="Disordered" evidence="5">
    <location>
        <begin position="1"/>
        <end position="53"/>
    </location>
</feature>
<evidence type="ECO:0000256" key="1">
    <source>
        <dbReference type="ARBA" id="ARBA00005532"/>
    </source>
</evidence>
<dbReference type="PANTHER" id="PTHR11741">
    <property type="entry name" value="ELONGATION FACTOR TS"/>
    <property type="match status" value="1"/>
</dbReference>
<dbReference type="PROSITE" id="PS01126">
    <property type="entry name" value="EF_TS_1"/>
    <property type="match status" value="1"/>
</dbReference>
<comment type="function">
    <text evidence="4">Associates with the EF-Tu.GDP complex and induces the exchange of GDP to GTP. It remains bound to the aminoacyl-tRNA.EF-Tu.GTP complex up to the GTP hydrolysis stage on the ribosome.</text>
</comment>